<evidence type="ECO:0000256" key="4">
    <source>
        <dbReference type="SAM" id="Phobius"/>
    </source>
</evidence>
<evidence type="ECO:0000256" key="3">
    <source>
        <dbReference type="ARBA" id="ARBA00023004"/>
    </source>
</evidence>
<dbReference type="EMBL" id="AZIL01003107">
    <property type="protein sequence ID" value="EWM20414.1"/>
    <property type="molecule type" value="Genomic_DNA"/>
</dbReference>
<keyword evidence="4" id="KW-0472">Membrane</keyword>
<evidence type="ECO:0000256" key="1">
    <source>
        <dbReference type="ARBA" id="ARBA00022617"/>
    </source>
</evidence>
<dbReference type="Proteomes" id="UP000019335">
    <property type="component" value="Unassembled WGS sequence"/>
</dbReference>
<dbReference type="AlphaFoldDB" id="W7THH2"/>
<dbReference type="InterPro" id="IPR002051">
    <property type="entry name" value="Haem_Oase"/>
</dbReference>
<accession>W7THH2</accession>
<keyword evidence="4" id="KW-0812">Transmembrane</keyword>
<organism evidence="5 6">
    <name type="scientific">Nannochloropsis gaditana</name>
    <dbReference type="NCBI Taxonomy" id="72520"/>
    <lineage>
        <taxon>Eukaryota</taxon>
        <taxon>Sar</taxon>
        <taxon>Stramenopiles</taxon>
        <taxon>Ochrophyta</taxon>
        <taxon>Eustigmatophyceae</taxon>
        <taxon>Eustigmatales</taxon>
        <taxon>Monodopsidaceae</taxon>
        <taxon>Nannochloropsis</taxon>
    </lineage>
</organism>
<keyword evidence="4" id="KW-1133">Transmembrane helix</keyword>
<dbReference type="GO" id="GO:0046872">
    <property type="term" value="F:metal ion binding"/>
    <property type="evidence" value="ECO:0007669"/>
    <property type="project" value="UniProtKB-KW"/>
</dbReference>
<name>W7THH2_9STRA</name>
<dbReference type="CDD" id="cd19165">
    <property type="entry name" value="HemeO"/>
    <property type="match status" value="1"/>
</dbReference>
<comment type="caution">
    <text evidence="5">The sequence shown here is derived from an EMBL/GenBank/DDBJ whole genome shotgun (WGS) entry which is preliminary data.</text>
</comment>
<dbReference type="InterPro" id="IPR016084">
    <property type="entry name" value="Haem_Oase-like_multi-hlx"/>
</dbReference>
<dbReference type="Gene3D" id="1.20.910.10">
    <property type="entry name" value="Heme oxygenase-like"/>
    <property type="match status" value="1"/>
</dbReference>
<reference evidence="5 6" key="1">
    <citation type="journal article" date="2014" name="Mol. Plant">
        <title>Chromosome Scale Genome Assembly and Transcriptome Profiling of Nannochloropsis gaditana in Nitrogen Depletion.</title>
        <authorList>
            <person name="Corteggiani Carpinelli E."/>
            <person name="Telatin A."/>
            <person name="Vitulo N."/>
            <person name="Forcato C."/>
            <person name="D'Angelo M."/>
            <person name="Schiavon R."/>
            <person name="Vezzi A."/>
            <person name="Giacometti G.M."/>
            <person name="Morosinotto T."/>
            <person name="Valle G."/>
        </authorList>
    </citation>
    <scope>NUCLEOTIDE SEQUENCE [LARGE SCALE GENOMIC DNA]</scope>
    <source>
        <strain evidence="5 6">B-31</strain>
    </source>
</reference>
<keyword evidence="6" id="KW-1185">Reference proteome</keyword>
<evidence type="ECO:0000313" key="6">
    <source>
        <dbReference type="Proteomes" id="UP000019335"/>
    </source>
</evidence>
<evidence type="ECO:0000313" key="5">
    <source>
        <dbReference type="EMBL" id="EWM20414.1"/>
    </source>
</evidence>
<dbReference type="SUPFAM" id="SSF48613">
    <property type="entry name" value="Heme oxygenase-like"/>
    <property type="match status" value="1"/>
</dbReference>
<gene>
    <name evidence="5" type="ORF">Naga_100502g2</name>
</gene>
<dbReference type="OrthoDB" id="652091at2759"/>
<dbReference type="GO" id="GO:0004392">
    <property type="term" value="F:heme oxygenase (decyclizing) activity"/>
    <property type="evidence" value="ECO:0007669"/>
    <property type="project" value="InterPro"/>
</dbReference>
<dbReference type="PANTHER" id="PTHR10720:SF0">
    <property type="entry name" value="HEME OXYGENASE"/>
    <property type="match status" value="1"/>
</dbReference>
<keyword evidence="2" id="KW-0479">Metal-binding</keyword>
<sequence length="331" mass="37082">MRWTLPPVPRRLPIASAVNTSCCVPLKGKIRRDLRVPGPFSLPIHFSSLESFKVEKGIGNEVMASGAPDGHDEVPLSIAMRKATRKIHRESDALVNFKLVYAFTYPSLYADAIGLFYPIYRKLESLVMSSGSPSLQPFATLLRQYKLERTRAFESDMDFHSRGGTEKEDDEIPEAVKSYLERLESCAATDPELLAVYVYHMYMALLSGGQILRRLTTQCLLPKTPVTNKDPDAGLALYSFEGGKTQEIKEAIRATVDRMEKTGVVFNSQRRQAFLDESIRLFHMNNEVVRSFRPSRKGRRKLVVLGCLLLVAVILVVTMVGGAMSCAFQTK</sequence>
<dbReference type="PANTHER" id="PTHR10720">
    <property type="entry name" value="HEME OXYGENASE"/>
    <property type="match status" value="1"/>
</dbReference>
<keyword evidence="3" id="KW-0408">Iron</keyword>
<dbReference type="InterPro" id="IPR016053">
    <property type="entry name" value="Haem_Oase-like"/>
</dbReference>
<keyword evidence="1" id="KW-0349">Heme</keyword>
<dbReference type="PRINTS" id="PR00088">
    <property type="entry name" value="HAEMOXYGNASE"/>
</dbReference>
<dbReference type="GO" id="GO:0006788">
    <property type="term" value="P:heme oxidation"/>
    <property type="evidence" value="ECO:0007669"/>
    <property type="project" value="InterPro"/>
</dbReference>
<proteinExistence type="predicted"/>
<protein>
    <submittedName>
        <fullName evidence="5">Heme oxygenase</fullName>
    </submittedName>
</protein>
<feature type="transmembrane region" description="Helical" evidence="4">
    <location>
        <begin position="302"/>
        <end position="324"/>
    </location>
</feature>
<evidence type="ECO:0000256" key="2">
    <source>
        <dbReference type="ARBA" id="ARBA00022723"/>
    </source>
</evidence>
<dbReference type="Pfam" id="PF01126">
    <property type="entry name" value="Heme_oxygenase"/>
    <property type="match status" value="1"/>
</dbReference>